<dbReference type="GO" id="GO:0008234">
    <property type="term" value="F:cysteine-type peptidase activity"/>
    <property type="evidence" value="ECO:0007669"/>
    <property type="project" value="InterPro"/>
</dbReference>
<name>A0A538UBU2_UNCEI</name>
<dbReference type="PROSITE" id="PS00211">
    <property type="entry name" value="ABC_TRANSPORTER_1"/>
    <property type="match status" value="1"/>
</dbReference>
<dbReference type="InterPro" id="IPR027417">
    <property type="entry name" value="P-loop_NTPase"/>
</dbReference>
<evidence type="ECO:0000313" key="12">
    <source>
        <dbReference type="Proteomes" id="UP000319771"/>
    </source>
</evidence>
<evidence type="ECO:0000256" key="2">
    <source>
        <dbReference type="ARBA" id="ARBA00022692"/>
    </source>
</evidence>
<evidence type="ECO:0000256" key="6">
    <source>
        <dbReference type="ARBA" id="ARBA00023136"/>
    </source>
</evidence>
<dbReference type="GO" id="GO:0006508">
    <property type="term" value="P:proteolysis"/>
    <property type="evidence" value="ECO:0007669"/>
    <property type="project" value="InterPro"/>
</dbReference>
<dbReference type="SUPFAM" id="SSF90123">
    <property type="entry name" value="ABC transporter transmembrane region"/>
    <property type="match status" value="1"/>
</dbReference>
<feature type="transmembrane region" description="Helical" evidence="7">
    <location>
        <begin position="188"/>
        <end position="209"/>
    </location>
</feature>
<dbReference type="GO" id="GO:0005524">
    <property type="term" value="F:ATP binding"/>
    <property type="evidence" value="ECO:0007669"/>
    <property type="project" value="UniProtKB-KW"/>
</dbReference>
<dbReference type="InterPro" id="IPR005074">
    <property type="entry name" value="Peptidase_C39"/>
</dbReference>
<dbReference type="Pfam" id="PF03412">
    <property type="entry name" value="Peptidase_C39"/>
    <property type="match status" value="1"/>
</dbReference>
<dbReference type="Pfam" id="PF00005">
    <property type="entry name" value="ABC_tran"/>
    <property type="match status" value="1"/>
</dbReference>
<evidence type="ECO:0000259" key="8">
    <source>
        <dbReference type="PROSITE" id="PS50893"/>
    </source>
</evidence>
<dbReference type="Pfam" id="PF00664">
    <property type="entry name" value="ABC_membrane"/>
    <property type="match status" value="1"/>
</dbReference>
<feature type="non-terminal residue" evidence="11">
    <location>
        <position position="678"/>
    </location>
</feature>
<keyword evidence="3" id="KW-0547">Nucleotide-binding</keyword>
<evidence type="ECO:0000259" key="10">
    <source>
        <dbReference type="PROSITE" id="PS50990"/>
    </source>
</evidence>
<dbReference type="GO" id="GO:0016887">
    <property type="term" value="F:ATP hydrolysis activity"/>
    <property type="evidence" value="ECO:0007669"/>
    <property type="project" value="InterPro"/>
</dbReference>
<feature type="transmembrane region" description="Helical" evidence="7">
    <location>
        <begin position="406"/>
        <end position="425"/>
    </location>
</feature>
<evidence type="ECO:0000256" key="5">
    <source>
        <dbReference type="ARBA" id="ARBA00022989"/>
    </source>
</evidence>
<dbReference type="Gene3D" id="3.40.50.300">
    <property type="entry name" value="P-loop containing nucleotide triphosphate hydrolases"/>
    <property type="match status" value="1"/>
</dbReference>
<dbReference type="SUPFAM" id="SSF52540">
    <property type="entry name" value="P-loop containing nucleoside triphosphate hydrolases"/>
    <property type="match status" value="1"/>
</dbReference>
<keyword evidence="4" id="KW-0067">ATP-binding</keyword>
<evidence type="ECO:0000256" key="4">
    <source>
        <dbReference type="ARBA" id="ARBA00022840"/>
    </source>
</evidence>
<sequence>MDPRPGVPHHPEPRVVNLRDSLDLGWGRRLPLVLQTEAAECGLACLAMIASHYGQPSDLVELRRRFGMSLRGATLQDVVRIADQMGLASRPLRLELDELGMLRTPAILHWDLNHFVVLKSANKSGVVVHDPAVGVRRLPQAEVSRRFTGVALELTPLRGFESAAPAPRVRMRAMLGHIVGLRRSLAELFALALCIEVFAIISPLFMQWVVDHALVTGDRDLLVTLALGFTLLLLIRVSVSAMRGWMLIALGAMLKVQGRANLFTHLIRLPVSYFETRYLGDVMSRFGSQDTILTAISTDVVETMLDGLLAIVTLVVMVIFAPSLAMVVVLGSLLYAGLRWMSFTPLRQASAESIVWAARRDSHFLETLRGIRTIKLFNGQDSRRSHWLNLLVETTNRQLTTQKLRLVFRIVNSTVIGGLAILVVWIGAQKVLAGTFTVGMLLAFISYKDQFLDRVSGLIDKGLDLTMLRLHADRLADLALTVPEPRDSGIGTPSARIGAAGLEVRNLRYRYSDNDPWVLDGVSFRVEAGESVALVGPSGCGKTTLLKVMASLFKPSEGELLVNGTPLQSLGIEAYRSMIGVVMQDDQLFAGSISENICFFAERPDQTRVETCARQASVHDEISAMPMGYGTLIGDMGTVLSGGQKQRLLIARALYTQPAVLLLDEATSHLDLAREKDV</sequence>
<evidence type="ECO:0000313" key="11">
    <source>
        <dbReference type="EMBL" id="TMQ73372.1"/>
    </source>
</evidence>
<dbReference type="PANTHER" id="PTHR24221:SF606">
    <property type="entry name" value="COLICIN V SECRETION-PROCESSING ATP-BINDING PROTEIN"/>
    <property type="match status" value="1"/>
</dbReference>
<keyword evidence="5 7" id="KW-1133">Transmembrane helix</keyword>
<dbReference type="Proteomes" id="UP000319771">
    <property type="component" value="Unassembled WGS sequence"/>
</dbReference>
<dbReference type="PANTHER" id="PTHR24221">
    <property type="entry name" value="ATP-BINDING CASSETTE SUB-FAMILY B"/>
    <property type="match status" value="1"/>
</dbReference>
<organism evidence="11 12">
    <name type="scientific">Eiseniibacteriota bacterium</name>
    <dbReference type="NCBI Taxonomy" id="2212470"/>
    <lineage>
        <taxon>Bacteria</taxon>
        <taxon>Candidatus Eiseniibacteriota</taxon>
    </lineage>
</organism>
<keyword evidence="6 7" id="KW-0472">Membrane</keyword>
<dbReference type="SMART" id="SM00382">
    <property type="entry name" value="AAA"/>
    <property type="match status" value="1"/>
</dbReference>
<dbReference type="AlphaFoldDB" id="A0A538UBU2"/>
<dbReference type="PROSITE" id="PS50929">
    <property type="entry name" value="ABC_TM1F"/>
    <property type="match status" value="1"/>
</dbReference>
<dbReference type="InterPro" id="IPR033838">
    <property type="entry name" value="CvaB_peptidase"/>
</dbReference>
<evidence type="ECO:0000256" key="1">
    <source>
        <dbReference type="ARBA" id="ARBA00004651"/>
    </source>
</evidence>
<feature type="domain" description="Peptidase C39" evidence="10">
    <location>
        <begin position="35"/>
        <end position="154"/>
    </location>
</feature>
<feature type="domain" description="ABC transporter" evidence="8">
    <location>
        <begin position="502"/>
        <end position="678"/>
    </location>
</feature>
<proteinExistence type="predicted"/>
<comment type="subcellular location">
    <subcellularLocation>
        <location evidence="1">Cell membrane</location>
        <topology evidence="1">Multi-pass membrane protein</topology>
    </subcellularLocation>
</comment>
<feature type="transmembrane region" description="Helical" evidence="7">
    <location>
        <begin position="308"/>
        <end position="338"/>
    </location>
</feature>
<dbReference type="InterPro" id="IPR003439">
    <property type="entry name" value="ABC_transporter-like_ATP-bd"/>
</dbReference>
<accession>A0A538UBU2</accession>
<feature type="transmembrane region" description="Helical" evidence="7">
    <location>
        <begin position="221"/>
        <end position="239"/>
    </location>
</feature>
<reference evidence="11 12" key="1">
    <citation type="journal article" date="2019" name="Nat. Microbiol.">
        <title>Mediterranean grassland soil C-N compound turnover is dependent on rainfall and depth, and is mediated by genomically divergent microorganisms.</title>
        <authorList>
            <person name="Diamond S."/>
            <person name="Andeer P.F."/>
            <person name="Li Z."/>
            <person name="Crits-Christoph A."/>
            <person name="Burstein D."/>
            <person name="Anantharaman K."/>
            <person name="Lane K.R."/>
            <person name="Thomas B.C."/>
            <person name="Pan C."/>
            <person name="Northen T.R."/>
            <person name="Banfield J.F."/>
        </authorList>
    </citation>
    <scope>NUCLEOTIDE SEQUENCE [LARGE SCALE GENOMIC DNA]</scope>
    <source>
        <strain evidence="11">WS_11</strain>
    </source>
</reference>
<dbReference type="CDD" id="cd18567">
    <property type="entry name" value="ABC_6TM_CvaB_RaxB_like"/>
    <property type="match status" value="1"/>
</dbReference>
<evidence type="ECO:0000259" key="9">
    <source>
        <dbReference type="PROSITE" id="PS50929"/>
    </source>
</evidence>
<dbReference type="InterPro" id="IPR011527">
    <property type="entry name" value="ABC1_TM_dom"/>
</dbReference>
<keyword evidence="2 7" id="KW-0812">Transmembrane</keyword>
<dbReference type="InterPro" id="IPR017871">
    <property type="entry name" value="ABC_transporter-like_CS"/>
</dbReference>
<dbReference type="EMBL" id="VBPB01000071">
    <property type="protein sequence ID" value="TMQ73372.1"/>
    <property type="molecule type" value="Genomic_DNA"/>
</dbReference>
<dbReference type="InterPro" id="IPR003593">
    <property type="entry name" value="AAA+_ATPase"/>
</dbReference>
<feature type="domain" description="ABC transmembrane type-1" evidence="9">
    <location>
        <begin position="188"/>
        <end position="467"/>
    </location>
</feature>
<dbReference type="InterPro" id="IPR036640">
    <property type="entry name" value="ABC1_TM_sf"/>
</dbReference>
<comment type="caution">
    <text evidence="11">The sequence shown here is derived from an EMBL/GenBank/DDBJ whole genome shotgun (WGS) entry which is preliminary data.</text>
</comment>
<evidence type="ECO:0000256" key="7">
    <source>
        <dbReference type="SAM" id="Phobius"/>
    </source>
</evidence>
<dbReference type="PROSITE" id="PS50893">
    <property type="entry name" value="ABC_TRANSPORTER_2"/>
    <property type="match status" value="1"/>
</dbReference>
<evidence type="ECO:0000256" key="3">
    <source>
        <dbReference type="ARBA" id="ARBA00022741"/>
    </source>
</evidence>
<protein>
    <submittedName>
        <fullName evidence="11">Peptidase domain-containing ABC transporter</fullName>
    </submittedName>
</protein>
<dbReference type="GO" id="GO:0034040">
    <property type="term" value="F:ATPase-coupled lipid transmembrane transporter activity"/>
    <property type="evidence" value="ECO:0007669"/>
    <property type="project" value="TreeGrafter"/>
</dbReference>
<dbReference type="CDD" id="cd02419">
    <property type="entry name" value="Peptidase_C39C"/>
    <property type="match status" value="1"/>
</dbReference>
<dbReference type="GO" id="GO:0140359">
    <property type="term" value="F:ABC-type transporter activity"/>
    <property type="evidence" value="ECO:0007669"/>
    <property type="project" value="InterPro"/>
</dbReference>
<dbReference type="PROSITE" id="PS50990">
    <property type="entry name" value="PEPTIDASE_C39"/>
    <property type="match status" value="1"/>
</dbReference>
<dbReference type="InterPro" id="IPR039421">
    <property type="entry name" value="Type_1_exporter"/>
</dbReference>
<gene>
    <name evidence="11" type="ORF">E6K81_04830</name>
</gene>
<dbReference type="Gene3D" id="3.90.70.10">
    <property type="entry name" value="Cysteine proteinases"/>
    <property type="match status" value="1"/>
</dbReference>
<dbReference type="GO" id="GO:0005886">
    <property type="term" value="C:plasma membrane"/>
    <property type="evidence" value="ECO:0007669"/>
    <property type="project" value="UniProtKB-SubCell"/>
</dbReference>
<dbReference type="Gene3D" id="1.20.1560.10">
    <property type="entry name" value="ABC transporter type 1, transmembrane domain"/>
    <property type="match status" value="1"/>
</dbReference>